<dbReference type="AlphaFoldDB" id="A0A0D6LXZ8"/>
<protein>
    <recommendedName>
        <fullName evidence="1">Peptidase S9A N-terminal domain-containing protein</fullName>
    </recommendedName>
</protein>
<gene>
    <name evidence="2" type="ORF">ANCCEY_04041</name>
</gene>
<dbReference type="Proteomes" id="UP000054495">
    <property type="component" value="Unassembled WGS sequence"/>
</dbReference>
<evidence type="ECO:0000259" key="1">
    <source>
        <dbReference type="Pfam" id="PF02897"/>
    </source>
</evidence>
<dbReference type="GO" id="GO:0005829">
    <property type="term" value="C:cytosol"/>
    <property type="evidence" value="ECO:0007669"/>
    <property type="project" value="TreeGrafter"/>
</dbReference>
<dbReference type="Pfam" id="PF02897">
    <property type="entry name" value="Peptidase_S9_N"/>
    <property type="match status" value="1"/>
</dbReference>
<evidence type="ECO:0000313" key="2">
    <source>
        <dbReference type="EMBL" id="EPB76915.1"/>
    </source>
</evidence>
<accession>A0A0D6LXZ8</accession>
<sequence length="132" mass="14913">MKYMAAHQNTDDSTIMATTQDLNIKNYCRRCHFSVVYRQTSLKDKEKAEVFLDPNSMSVDGTTSISLLAWTEDGSTLAYGVNEKGSDWVTVRFRGANKEDIADVIERVKLSELAWLSDNSGIFYSTYPPLKV</sequence>
<proteinExistence type="predicted"/>
<dbReference type="Gene3D" id="2.130.10.120">
    <property type="entry name" value="Prolyl oligopeptidase, N-terminal domain"/>
    <property type="match status" value="1"/>
</dbReference>
<dbReference type="SUPFAM" id="SSF50993">
    <property type="entry name" value="Peptidase/esterase 'gauge' domain"/>
    <property type="match status" value="1"/>
</dbReference>
<name>A0A0D6LXZ8_9BILA</name>
<keyword evidence="3" id="KW-1185">Reference proteome</keyword>
<dbReference type="InterPro" id="IPR051167">
    <property type="entry name" value="Prolyl_oligopep/macrocyclase"/>
</dbReference>
<dbReference type="InterPro" id="IPR023302">
    <property type="entry name" value="Pept_S9A_N"/>
</dbReference>
<dbReference type="GO" id="GO:0070012">
    <property type="term" value="F:oligopeptidase activity"/>
    <property type="evidence" value="ECO:0007669"/>
    <property type="project" value="TreeGrafter"/>
</dbReference>
<feature type="domain" description="Peptidase S9A N-terminal" evidence="1">
    <location>
        <begin position="32"/>
        <end position="128"/>
    </location>
</feature>
<organism evidence="2 3">
    <name type="scientific">Ancylostoma ceylanicum</name>
    <dbReference type="NCBI Taxonomy" id="53326"/>
    <lineage>
        <taxon>Eukaryota</taxon>
        <taxon>Metazoa</taxon>
        <taxon>Ecdysozoa</taxon>
        <taxon>Nematoda</taxon>
        <taxon>Chromadorea</taxon>
        <taxon>Rhabditida</taxon>
        <taxon>Rhabditina</taxon>
        <taxon>Rhabditomorpha</taxon>
        <taxon>Strongyloidea</taxon>
        <taxon>Ancylostomatidae</taxon>
        <taxon>Ancylostomatinae</taxon>
        <taxon>Ancylostoma</taxon>
    </lineage>
</organism>
<dbReference type="EMBL" id="KE124851">
    <property type="protein sequence ID" value="EPB76915.1"/>
    <property type="molecule type" value="Genomic_DNA"/>
</dbReference>
<dbReference type="PANTHER" id="PTHR42881:SF2">
    <property type="entry name" value="PROLYL ENDOPEPTIDASE"/>
    <property type="match status" value="1"/>
</dbReference>
<dbReference type="PANTHER" id="PTHR42881">
    <property type="entry name" value="PROLYL ENDOPEPTIDASE"/>
    <property type="match status" value="1"/>
</dbReference>
<evidence type="ECO:0000313" key="3">
    <source>
        <dbReference type="Proteomes" id="UP000054495"/>
    </source>
</evidence>
<dbReference type="GO" id="GO:0004252">
    <property type="term" value="F:serine-type endopeptidase activity"/>
    <property type="evidence" value="ECO:0007669"/>
    <property type="project" value="InterPro"/>
</dbReference>
<reference evidence="2 3" key="1">
    <citation type="submission" date="2013-05" db="EMBL/GenBank/DDBJ databases">
        <title>Draft genome of the parasitic nematode Anyclostoma ceylanicum.</title>
        <authorList>
            <person name="Mitreva M."/>
        </authorList>
    </citation>
    <scope>NUCLEOTIDE SEQUENCE [LARGE SCALE GENOMIC DNA]</scope>
</reference>